<comment type="caution">
    <text evidence="3">The sequence shown here is derived from an EMBL/GenBank/DDBJ whole genome shotgun (WGS) entry which is preliminary data.</text>
</comment>
<dbReference type="PANTHER" id="PTHR46268">
    <property type="entry name" value="STRESS RESPONSE PROTEIN NHAX"/>
    <property type="match status" value="1"/>
</dbReference>
<dbReference type="InterPro" id="IPR006016">
    <property type="entry name" value="UspA"/>
</dbReference>
<sequence>MHDFSSAPSIVVGVDGSSEATDAALWAVDEAVSRDVPLRLVSVIDPADRYGADNGTAHYASAHAALYDVQRTVEATGKPVKMETEVVQGKPLRVLLDASRAAVMVCVGSIGRKHAHHGVGSVAAGLAEWAVCPVAVIRRPVRRSVNPEPGSIVADADDGVVLRAAFEEARLRKAPLRIVGSWQAETPDDDDGRLVRARLDRRLATWRRLYPDVLVETVAVRGSICRYVTDHADSVQLFVTAALGGRCELGGPRSTACSVLIMRRRH</sequence>
<dbReference type="Gene3D" id="3.40.50.620">
    <property type="entry name" value="HUPs"/>
    <property type="match status" value="2"/>
</dbReference>
<comment type="similarity">
    <text evidence="1">Belongs to the universal stress protein A family.</text>
</comment>
<dbReference type="PANTHER" id="PTHR46268:SF6">
    <property type="entry name" value="UNIVERSAL STRESS PROTEIN UP12"/>
    <property type="match status" value="1"/>
</dbReference>
<evidence type="ECO:0000259" key="2">
    <source>
        <dbReference type="Pfam" id="PF00582"/>
    </source>
</evidence>
<dbReference type="RefSeq" id="WP_163759419.1">
    <property type="nucleotide sequence ID" value="NZ_BLKW01000004.1"/>
</dbReference>
<protein>
    <submittedName>
        <fullName evidence="3">Universal stress protein</fullName>
    </submittedName>
</protein>
<dbReference type="PRINTS" id="PR01438">
    <property type="entry name" value="UNVRSLSTRESS"/>
</dbReference>
<evidence type="ECO:0000313" key="3">
    <source>
        <dbReference type="EMBL" id="GFG76245.1"/>
    </source>
</evidence>
<name>A0A7I9Y2E3_9MYCO</name>
<keyword evidence="4" id="KW-1185">Reference proteome</keyword>
<dbReference type="InterPro" id="IPR014729">
    <property type="entry name" value="Rossmann-like_a/b/a_fold"/>
</dbReference>
<evidence type="ECO:0000313" key="4">
    <source>
        <dbReference type="Proteomes" id="UP000465361"/>
    </source>
</evidence>
<dbReference type="Proteomes" id="UP000465361">
    <property type="component" value="Unassembled WGS sequence"/>
</dbReference>
<dbReference type="Pfam" id="PF00582">
    <property type="entry name" value="Usp"/>
    <property type="match status" value="1"/>
</dbReference>
<feature type="domain" description="UspA" evidence="2">
    <location>
        <begin position="10"/>
        <end position="138"/>
    </location>
</feature>
<dbReference type="SUPFAM" id="SSF52402">
    <property type="entry name" value="Adenine nucleotide alpha hydrolases-like"/>
    <property type="match status" value="1"/>
</dbReference>
<evidence type="ECO:0000256" key="1">
    <source>
        <dbReference type="ARBA" id="ARBA00008791"/>
    </source>
</evidence>
<dbReference type="AlphaFoldDB" id="A0A7I9Y2E3"/>
<accession>A0A7I9Y2E3</accession>
<reference evidence="3 4" key="1">
    <citation type="journal article" date="2019" name="Emerg. Microbes Infect.">
        <title>Comprehensive subspecies identification of 175 nontuberculous mycobacteria species based on 7547 genomic profiles.</title>
        <authorList>
            <person name="Matsumoto Y."/>
            <person name="Kinjo T."/>
            <person name="Motooka D."/>
            <person name="Nabeya D."/>
            <person name="Jung N."/>
            <person name="Uechi K."/>
            <person name="Horii T."/>
            <person name="Iida T."/>
            <person name="Fujita J."/>
            <person name="Nakamura S."/>
        </authorList>
    </citation>
    <scope>NUCLEOTIDE SEQUENCE [LARGE SCALE GENOMIC DNA]</scope>
    <source>
        <strain evidence="3 4">JCM 17322</strain>
    </source>
</reference>
<gene>
    <name evidence="3" type="ORF">MBOT_36100</name>
</gene>
<organism evidence="3 4">
    <name type="scientific">Mycobacterium botniense</name>
    <dbReference type="NCBI Taxonomy" id="84962"/>
    <lineage>
        <taxon>Bacteria</taxon>
        <taxon>Bacillati</taxon>
        <taxon>Actinomycetota</taxon>
        <taxon>Actinomycetes</taxon>
        <taxon>Mycobacteriales</taxon>
        <taxon>Mycobacteriaceae</taxon>
        <taxon>Mycobacterium</taxon>
    </lineage>
</organism>
<proteinExistence type="inferred from homology"/>
<dbReference type="EMBL" id="BLKW01000004">
    <property type="protein sequence ID" value="GFG76245.1"/>
    <property type="molecule type" value="Genomic_DNA"/>
</dbReference>
<dbReference type="InterPro" id="IPR006015">
    <property type="entry name" value="Universal_stress_UspA"/>
</dbReference>